<organism evidence="1 2">
    <name type="scientific">Sphaerisporangium flaviroseum</name>
    <dbReference type="NCBI Taxonomy" id="509199"/>
    <lineage>
        <taxon>Bacteria</taxon>
        <taxon>Bacillati</taxon>
        <taxon>Actinomycetota</taxon>
        <taxon>Actinomycetes</taxon>
        <taxon>Streptosporangiales</taxon>
        <taxon>Streptosporangiaceae</taxon>
        <taxon>Sphaerisporangium</taxon>
    </lineage>
</organism>
<evidence type="ECO:0000313" key="1">
    <source>
        <dbReference type="EMBL" id="GAA3832605.1"/>
    </source>
</evidence>
<comment type="caution">
    <text evidence="1">The sequence shown here is derived from an EMBL/GenBank/DDBJ whole genome shotgun (WGS) entry which is preliminary data.</text>
</comment>
<gene>
    <name evidence="1" type="ORF">GCM10022226_62340</name>
</gene>
<dbReference type="RefSeq" id="WP_344948291.1">
    <property type="nucleotide sequence ID" value="NZ_BAAAZR010000031.1"/>
</dbReference>
<protein>
    <recommendedName>
        <fullName evidence="3">Restriction endonuclease</fullName>
    </recommendedName>
</protein>
<dbReference type="InterPro" id="IPR011335">
    <property type="entry name" value="Restrct_endonuc-II-like"/>
</dbReference>
<proteinExistence type="predicted"/>
<evidence type="ECO:0000313" key="2">
    <source>
        <dbReference type="Proteomes" id="UP001500888"/>
    </source>
</evidence>
<reference evidence="2" key="1">
    <citation type="journal article" date="2019" name="Int. J. Syst. Evol. Microbiol.">
        <title>The Global Catalogue of Microorganisms (GCM) 10K type strain sequencing project: providing services to taxonomists for standard genome sequencing and annotation.</title>
        <authorList>
            <consortium name="The Broad Institute Genomics Platform"/>
            <consortium name="The Broad Institute Genome Sequencing Center for Infectious Disease"/>
            <person name="Wu L."/>
            <person name="Ma J."/>
        </authorList>
    </citation>
    <scope>NUCLEOTIDE SEQUENCE [LARGE SCALE GENOMIC DNA]</scope>
    <source>
        <strain evidence="2">JCM 16908</strain>
    </source>
</reference>
<sequence>MADWHTRHQAGDLHEQRVIRELERRGWTTHRCGQGTFPPTIQKALSRTESSLRRFPDLIAARGTSLVTIDAKTRLPSTHTDRYAVSRACLTAGMQFLGMNTPVPLFYVFGDLGVLTPTEITHYAAIGHQPPGGSYYLVSTRLAHPFDEVFGLPAASMTA</sequence>
<dbReference type="EMBL" id="BAAAZR010000031">
    <property type="protein sequence ID" value="GAA3832605.1"/>
    <property type="molecule type" value="Genomic_DNA"/>
</dbReference>
<dbReference type="Proteomes" id="UP001500888">
    <property type="component" value="Unassembled WGS sequence"/>
</dbReference>
<evidence type="ECO:0008006" key="3">
    <source>
        <dbReference type="Google" id="ProtNLM"/>
    </source>
</evidence>
<keyword evidence="2" id="KW-1185">Reference proteome</keyword>
<accession>A0ABP7J1T8</accession>
<dbReference type="SUPFAM" id="SSF52980">
    <property type="entry name" value="Restriction endonuclease-like"/>
    <property type="match status" value="1"/>
</dbReference>
<name>A0ABP7J1T8_9ACTN</name>